<dbReference type="PROSITE" id="PS51077">
    <property type="entry name" value="HTH_ICLR"/>
    <property type="match status" value="2"/>
</dbReference>
<evidence type="ECO:0000259" key="6">
    <source>
        <dbReference type="PROSITE" id="PS51078"/>
    </source>
</evidence>
<keyword evidence="3" id="KW-0804">Transcription</keyword>
<dbReference type="PANTHER" id="PTHR30136:SF34">
    <property type="entry name" value="TRANSCRIPTIONAL REGULATOR"/>
    <property type="match status" value="1"/>
</dbReference>
<dbReference type="InterPro" id="IPR036390">
    <property type="entry name" value="WH_DNA-bd_sf"/>
</dbReference>
<gene>
    <name evidence="7" type="ORF">OKJ48_25120</name>
</gene>
<keyword evidence="2" id="KW-0238">DNA-binding</keyword>
<dbReference type="RefSeq" id="WP_324771236.1">
    <property type="nucleotide sequence ID" value="NZ_BAAATS010000017.1"/>
</dbReference>
<dbReference type="SUPFAM" id="SSF55781">
    <property type="entry name" value="GAF domain-like"/>
    <property type="match status" value="2"/>
</dbReference>
<evidence type="ECO:0000313" key="7">
    <source>
        <dbReference type="EMBL" id="MEB3963500.1"/>
    </source>
</evidence>
<feature type="region of interest" description="Disordered" evidence="4">
    <location>
        <begin position="1"/>
        <end position="20"/>
    </location>
</feature>
<reference evidence="7 8" key="1">
    <citation type="submission" date="2022-10" db="EMBL/GenBank/DDBJ databases">
        <authorList>
            <person name="Xie J."/>
            <person name="Shen N."/>
        </authorList>
    </citation>
    <scope>NUCLEOTIDE SEQUENCE [LARGE SCALE GENOMIC DNA]</scope>
    <source>
        <strain evidence="7 8">DSM 41681</strain>
    </source>
</reference>
<evidence type="ECO:0000256" key="2">
    <source>
        <dbReference type="ARBA" id="ARBA00023125"/>
    </source>
</evidence>
<dbReference type="InterPro" id="IPR029016">
    <property type="entry name" value="GAF-like_dom_sf"/>
</dbReference>
<dbReference type="Gene3D" id="3.30.450.40">
    <property type="match status" value="4"/>
</dbReference>
<dbReference type="PROSITE" id="PS51078">
    <property type="entry name" value="ICLR_ED"/>
    <property type="match status" value="1"/>
</dbReference>
<feature type="compositionally biased region" description="Pro residues" evidence="4">
    <location>
        <begin position="1"/>
        <end position="19"/>
    </location>
</feature>
<protein>
    <submittedName>
        <fullName evidence="7">Helix-turn-helix domain-containing protein</fullName>
    </submittedName>
</protein>
<evidence type="ECO:0000256" key="4">
    <source>
        <dbReference type="SAM" id="MobiDB-lite"/>
    </source>
</evidence>
<keyword evidence="1" id="KW-0805">Transcription regulation</keyword>
<evidence type="ECO:0000259" key="5">
    <source>
        <dbReference type="PROSITE" id="PS51077"/>
    </source>
</evidence>
<dbReference type="SUPFAM" id="SSF46785">
    <property type="entry name" value="Winged helix' DNA-binding domain"/>
    <property type="match status" value="2"/>
</dbReference>
<proteinExistence type="predicted"/>
<feature type="domain" description="IclR-ED" evidence="6">
    <location>
        <begin position="317"/>
        <end position="472"/>
    </location>
</feature>
<dbReference type="PANTHER" id="PTHR30136">
    <property type="entry name" value="HELIX-TURN-HELIX TRANSCRIPTIONAL REGULATOR, ICLR FAMILY"/>
    <property type="match status" value="1"/>
</dbReference>
<accession>A0ABU6CI01</accession>
<dbReference type="InterPro" id="IPR050707">
    <property type="entry name" value="HTH_MetabolicPath_Reg"/>
</dbReference>
<dbReference type="EMBL" id="JAOZYB010000246">
    <property type="protein sequence ID" value="MEB3963500.1"/>
    <property type="molecule type" value="Genomic_DNA"/>
</dbReference>
<evidence type="ECO:0000313" key="8">
    <source>
        <dbReference type="Proteomes" id="UP001352223"/>
    </source>
</evidence>
<dbReference type="InterPro" id="IPR036388">
    <property type="entry name" value="WH-like_DNA-bd_sf"/>
</dbReference>
<organism evidence="7 8">
    <name type="scientific">Streptomyces kunmingensis</name>
    <dbReference type="NCBI Taxonomy" id="68225"/>
    <lineage>
        <taxon>Bacteria</taxon>
        <taxon>Bacillati</taxon>
        <taxon>Actinomycetota</taxon>
        <taxon>Actinomycetes</taxon>
        <taxon>Kitasatosporales</taxon>
        <taxon>Streptomycetaceae</taxon>
        <taxon>Streptomyces</taxon>
    </lineage>
</organism>
<dbReference type="Pfam" id="PF09339">
    <property type="entry name" value="HTH_IclR"/>
    <property type="match status" value="2"/>
</dbReference>
<feature type="domain" description="HTH iclR-type" evidence="5">
    <location>
        <begin position="22"/>
        <end position="82"/>
    </location>
</feature>
<evidence type="ECO:0000256" key="1">
    <source>
        <dbReference type="ARBA" id="ARBA00023015"/>
    </source>
</evidence>
<keyword evidence="8" id="KW-1185">Reference proteome</keyword>
<sequence length="472" mass="48952">MLPVPSPSVTPSVTQPPPAEAVTPLIRGLDVLRRLTDADGTLALAELARSSGLARSTVDRICATLAHLGHVRLDGRDASLAPPLMAVANAYLDSLRLPELLGPLADRLADELDESVSLAVPDGPDIRFVHQVLRRRALSISFRVGDSLPGDGSAPGLVFRDGVPPAVDDQLVEPGLIAVAVPVRGPSGGVVCAVSVVSHTSRHGVDSLWRAVQGPLEACVAQMETALTPNTAPPAIAERGPGRSPVTEGRAPATIQSLARGFTVLTAFDAAHPAMTLARIAERTALSRATARRALITYQHLGLVTQEDRTSYRLTPRVLSLGCAPLSRTSLPRIAAPHLAALSERAGESVGLSVADGDRVRCTARVTPRRVMSVDIGVGSRLPAATTAAGRVLDGAAADGTGAVVVDGPEDGLRSVAVPVRDRDGRVVSALDITAHQGRGSADAWTDELLATAAAIAADLHVTSRFVPVPAH</sequence>
<dbReference type="Gene3D" id="1.10.10.10">
    <property type="entry name" value="Winged helix-like DNA-binding domain superfamily/Winged helix DNA-binding domain"/>
    <property type="match status" value="2"/>
</dbReference>
<feature type="domain" description="HTH iclR-type" evidence="5">
    <location>
        <begin position="255"/>
        <end position="316"/>
    </location>
</feature>
<dbReference type="InterPro" id="IPR005471">
    <property type="entry name" value="Tscrpt_reg_IclR_N"/>
</dbReference>
<dbReference type="Pfam" id="PF01614">
    <property type="entry name" value="IclR_C"/>
    <property type="match status" value="1"/>
</dbReference>
<dbReference type="SMART" id="SM00346">
    <property type="entry name" value="HTH_ICLR"/>
    <property type="match status" value="2"/>
</dbReference>
<dbReference type="InterPro" id="IPR014757">
    <property type="entry name" value="Tscrpt_reg_IclR_C"/>
</dbReference>
<evidence type="ECO:0000256" key="3">
    <source>
        <dbReference type="ARBA" id="ARBA00023163"/>
    </source>
</evidence>
<name>A0ABU6CI01_9ACTN</name>
<dbReference type="Proteomes" id="UP001352223">
    <property type="component" value="Unassembled WGS sequence"/>
</dbReference>
<comment type="caution">
    <text evidence="7">The sequence shown here is derived from an EMBL/GenBank/DDBJ whole genome shotgun (WGS) entry which is preliminary data.</text>
</comment>